<protein>
    <submittedName>
        <fullName evidence="8">Toxin secretion/phage lysis holin</fullName>
    </submittedName>
</protein>
<evidence type="ECO:0000256" key="6">
    <source>
        <dbReference type="SAM" id="MobiDB-lite"/>
    </source>
</evidence>
<evidence type="ECO:0000256" key="5">
    <source>
        <dbReference type="ARBA" id="ARBA00023600"/>
    </source>
</evidence>
<dbReference type="EMBL" id="QJSW01000008">
    <property type="protein sequence ID" value="PYE48478.1"/>
    <property type="molecule type" value="Genomic_DNA"/>
</dbReference>
<evidence type="ECO:0000256" key="4">
    <source>
        <dbReference type="ARBA" id="ARBA00023136"/>
    </source>
</evidence>
<feature type="transmembrane region" description="Helical" evidence="7">
    <location>
        <begin position="21"/>
        <end position="43"/>
    </location>
</feature>
<keyword evidence="2 7" id="KW-0812">Transmembrane</keyword>
<organism evidence="8 9">
    <name type="scientific">Paenibacillus barcinonensis</name>
    <dbReference type="NCBI Taxonomy" id="198119"/>
    <lineage>
        <taxon>Bacteria</taxon>
        <taxon>Bacillati</taxon>
        <taxon>Bacillota</taxon>
        <taxon>Bacilli</taxon>
        <taxon>Bacillales</taxon>
        <taxon>Paenibacillaceae</taxon>
        <taxon>Paenibacillus</taxon>
    </lineage>
</organism>
<reference evidence="8 9" key="1">
    <citation type="submission" date="2018-06" db="EMBL/GenBank/DDBJ databases">
        <title>Genomic Encyclopedia of Type Strains, Phase III (KMG-III): the genomes of soil and plant-associated and newly described type strains.</title>
        <authorList>
            <person name="Whitman W."/>
        </authorList>
    </citation>
    <scope>NUCLEOTIDE SEQUENCE [LARGE SCALE GENOMIC DNA]</scope>
    <source>
        <strain evidence="8 9">CECT 7022</strain>
    </source>
</reference>
<dbReference type="InterPro" id="IPR006480">
    <property type="entry name" value="Phage_holin_4_1"/>
</dbReference>
<keyword evidence="4 7" id="KW-0472">Membrane</keyword>
<proteinExistence type="inferred from homology"/>
<feature type="compositionally biased region" description="Basic and acidic residues" evidence="6">
    <location>
        <begin position="156"/>
        <end position="187"/>
    </location>
</feature>
<dbReference type="AlphaFoldDB" id="A0A2V4WAV8"/>
<accession>A0A2V4WAV8</accession>
<feature type="region of interest" description="Disordered" evidence="6">
    <location>
        <begin position="133"/>
        <end position="187"/>
    </location>
</feature>
<evidence type="ECO:0000256" key="2">
    <source>
        <dbReference type="ARBA" id="ARBA00022692"/>
    </source>
</evidence>
<keyword evidence="3 7" id="KW-1133">Transmembrane helix</keyword>
<sequence>MERWDNLWRWGIALMSSSANYFFGGWSGVLGVLLVFVILDYLTGIAAAGMTGKLESNVGMFGIARKVFIFAMVSVAHLVDGVLGDGHLFRDAVAFFYIANELLSIIENGGKLGAPIPPVIRQAIQVLKGKAGEDTLSTPLPHPPPSQADNISGSDRPSENEQSNEKSTDQENSDVKNEEQTRDRIAK</sequence>
<dbReference type="Proteomes" id="UP000247790">
    <property type="component" value="Unassembled WGS sequence"/>
</dbReference>
<dbReference type="Pfam" id="PF05105">
    <property type="entry name" value="Phage_holin_4_1"/>
    <property type="match status" value="1"/>
</dbReference>
<dbReference type="NCBIfam" id="TIGR01593">
    <property type="entry name" value="holin_tox_secr"/>
    <property type="match status" value="1"/>
</dbReference>
<evidence type="ECO:0000256" key="1">
    <source>
        <dbReference type="ARBA" id="ARBA00004141"/>
    </source>
</evidence>
<evidence type="ECO:0000256" key="7">
    <source>
        <dbReference type="SAM" id="Phobius"/>
    </source>
</evidence>
<comment type="subcellular location">
    <subcellularLocation>
        <location evidence="1">Membrane</location>
        <topology evidence="1">Multi-pass membrane protein</topology>
    </subcellularLocation>
</comment>
<dbReference type="GO" id="GO:0016020">
    <property type="term" value="C:membrane"/>
    <property type="evidence" value="ECO:0007669"/>
    <property type="project" value="UniProtKB-SubCell"/>
</dbReference>
<evidence type="ECO:0000256" key="3">
    <source>
        <dbReference type="ARBA" id="ARBA00022989"/>
    </source>
</evidence>
<comment type="similarity">
    <text evidence="5">Belongs to the bacteriophage holin family. Cp-1 holin subfamily.</text>
</comment>
<comment type="caution">
    <text evidence="8">The sequence shown here is derived from an EMBL/GenBank/DDBJ whole genome shotgun (WGS) entry which is preliminary data.</text>
</comment>
<evidence type="ECO:0000313" key="9">
    <source>
        <dbReference type="Proteomes" id="UP000247790"/>
    </source>
</evidence>
<name>A0A2V4WAV8_PAEBA</name>
<gene>
    <name evidence="8" type="ORF">DFQ00_10869</name>
</gene>
<evidence type="ECO:0000313" key="8">
    <source>
        <dbReference type="EMBL" id="PYE48478.1"/>
    </source>
</evidence>